<keyword evidence="1" id="KW-1133">Transmembrane helix</keyword>
<dbReference type="RefSeq" id="WP_269905725.1">
    <property type="nucleotide sequence ID" value="NZ_JAPFQA010000005.1"/>
</dbReference>
<sequence>MAVDVNQTVEFRASAARLFSLAALTLACAAVSLAAGWPVLPNVAPGSFVQFAGWAGTLLFFTAFLLKGSRCLKSNIPIIKLSPAGLWDSRVSSAFIPWPEVEKVSVWNYRNNKVVVLKISDAAWRKLPLARMARWTRVANQSVGADGLCIATTEFGVKFDDFSQAVDIYFQAFSGKAG</sequence>
<evidence type="ECO:0000313" key="3">
    <source>
        <dbReference type="Proteomes" id="UP001152178"/>
    </source>
</evidence>
<gene>
    <name evidence="2" type="ORF">OOJ09_13710</name>
</gene>
<protein>
    <recommendedName>
        <fullName evidence="4">PH domain-containing protein</fullName>
    </recommendedName>
</protein>
<keyword evidence="1" id="KW-0472">Membrane</keyword>
<reference evidence="2" key="1">
    <citation type="submission" date="2022-11" db="EMBL/GenBank/DDBJ databases">
        <authorList>
            <person name="Coimbra C."/>
        </authorList>
    </citation>
    <scope>NUCLEOTIDE SEQUENCE</scope>
    <source>
        <strain evidence="2">Jales19</strain>
    </source>
</reference>
<evidence type="ECO:0000313" key="2">
    <source>
        <dbReference type="EMBL" id="MCZ8545243.1"/>
    </source>
</evidence>
<accession>A0ABT4QUJ5</accession>
<name>A0ABT4QUJ5_9HYPH</name>
<keyword evidence="1" id="KW-0812">Transmembrane</keyword>
<comment type="caution">
    <text evidence="2">The sequence shown here is derived from an EMBL/GenBank/DDBJ whole genome shotgun (WGS) entry which is preliminary data.</text>
</comment>
<evidence type="ECO:0008006" key="4">
    <source>
        <dbReference type="Google" id="ProtNLM"/>
    </source>
</evidence>
<feature type="transmembrane region" description="Helical" evidence="1">
    <location>
        <begin position="44"/>
        <end position="66"/>
    </location>
</feature>
<dbReference type="Proteomes" id="UP001152178">
    <property type="component" value="Unassembled WGS sequence"/>
</dbReference>
<organism evidence="2 3">
    <name type="scientific">Mesorhizobium qingshengii</name>
    <dbReference type="NCBI Taxonomy" id="1165689"/>
    <lineage>
        <taxon>Bacteria</taxon>
        <taxon>Pseudomonadati</taxon>
        <taxon>Pseudomonadota</taxon>
        <taxon>Alphaproteobacteria</taxon>
        <taxon>Hyphomicrobiales</taxon>
        <taxon>Phyllobacteriaceae</taxon>
        <taxon>Mesorhizobium</taxon>
    </lineage>
</organism>
<dbReference type="EMBL" id="JAPFQA010000005">
    <property type="protein sequence ID" value="MCZ8545243.1"/>
    <property type="molecule type" value="Genomic_DNA"/>
</dbReference>
<dbReference type="InterPro" id="IPR048136">
    <property type="entry name" value="STM3941-like"/>
</dbReference>
<dbReference type="NCBIfam" id="NF041635">
    <property type="entry name" value="STM3941_fam"/>
    <property type="match status" value="1"/>
</dbReference>
<proteinExistence type="predicted"/>
<keyword evidence="3" id="KW-1185">Reference proteome</keyword>
<evidence type="ECO:0000256" key="1">
    <source>
        <dbReference type="SAM" id="Phobius"/>
    </source>
</evidence>